<keyword evidence="1" id="KW-0479">Metal-binding</keyword>
<dbReference type="Pfam" id="PF03328">
    <property type="entry name" value="HpcH_HpaI"/>
    <property type="match status" value="1"/>
</dbReference>
<reference evidence="3" key="1">
    <citation type="submission" date="2020-12" db="EMBL/GenBank/DDBJ databases">
        <title>Clostridium thailandense sp. nov., a novel acetogenic bacterium isolated from peat land soil in Thailand.</title>
        <authorList>
            <person name="Chaikitkaew S."/>
            <person name="Birkeland N.K."/>
        </authorList>
    </citation>
    <scope>NUCLEOTIDE SEQUENCE</scope>
    <source>
        <strain evidence="3">PL3</strain>
    </source>
</reference>
<keyword evidence="4" id="KW-1185">Reference proteome</keyword>
<feature type="domain" description="HpcH/HpaI aldolase/citrate lyase" evidence="2">
    <location>
        <begin position="18"/>
        <end position="246"/>
    </location>
</feature>
<proteinExistence type="predicted"/>
<accession>A0A949TLF1</accession>
<dbReference type="RefSeq" id="WP_218319662.1">
    <property type="nucleotide sequence ID" value="NZ_JAEEGC010000027.1"/>
</dbReference>
<dbReference type="GO" id="GO:0046872">
    <property type="term" value="F:metal ion binding"/>
    <property type="evidence" value="ECO:0007669"/>
    <property type="project" value="UniProtKB-KW"/>
</dbReference>
<dbReference type="GO" id="GO:0005737">
    <property type="term" value="C:cytoplasm"/>
    <property type="evidence" value="ECO:0007669"/>
    <property type="project" value="TreeGrafter"/>
</dbReference>
<dbReference type="InterPro" id="IPR005000">
    <property type="entry name" value="Aldolase/citrate-lyase_domain"/>
</dbReference>
<protein>
    <recommendedName>
        <fullName evidence="2">HpcH/HpaI aldolase/citrate lyase domain-containing protein</fullName>
    </recommendedName>
</protein>
<evidence type="ECO:0000256" key="1">
    <source>
        <dbReference type="ARBA" id="ARBA00022723"/>
    </source>
</evidence>
<dbReference type="AlphaFoldDB" id="A0A949TLF1"/>
<evidence type="ECO:0000259" key="2">
    <source>
        <dbReference type="Pfam" id="PF03328"/>
    </source>
</evidence>
<dbReference type="PANTHER" id="PTHR30502">
    <property type="entry name" value="2-KETO-3-DEOXY-L-RHAMNONATE ALDOLASE"/>
    <property type="match status" value="1"/>
</dbReference>
<name>A0A949TLF1_9CLOT</name>
<gene>
    <name evidence="3" type="ORF">I6U48_06800</name>
</gene>
<sequence length="256" mass="28330">MNNEIIQKLENGEKILGTFLELGGSTAVECLGLAGLDFFIIDTEHGPFEVESSMDFIRAAELRKIAPFVRIKDATRPSVLKMLDIGAQALIIPCINSVEEVRKLVEYGKYYPVGMRGFAPTRAGGFGFEDFAEDINNYFDFCNSHTMIIPQCETLGCLEHIEEITAIKGVDGIFIGPYDLSISLNKPGQFSDPVVVNAIDRVVKACKSSGKFALIYAGSKESAKKYFQEGFDGVAYDMDTRVYINAYKDIIKNIKS</sequence>
<dbReference type="InterPro" id="IPR050251">
    <property type="entry name" value="HpcH-HpaI_aldolase"/>
</dbReference>
<comment type="caution">
    <text evidence="3">The sequence shown here is derived from an EMBL/GenBank/DDBJ whole genome shotgun (WGS) entry which is preliminary data.</text>
</comment>
<dbReference type="Proteomes" id="UP000694308">
    <property type="component" value="Unassembled WGS sequence"/>
</dbReference>
<dbReference type="EMBL" id="JAEEGC010000027">
    <property type="protein sequence ID" value="MBV7272627.1"/>
    <property type="molecule type" value="Genomic_DNA"/>
</dbReference>
<evidence type="ECO:0000313" key="3">
    <source>
        <dbReference type="EMBL" id="MBV7272627.1"/>
    </source>
</evidence>
<evidence type="ECO:0000313" key="4">
    <source>
        <dbReference type="Proteomes" id="UP000694308"/>
    </source>
</evidence>
<dbReference type="PANTHER" id="PTHR30502:SF0">
    <property type="entry name" value="PHOSPHOENOLPYRUVATE CARBOXYLASE FAMILY PROTEIN"/>
    <property type="match status" value="1"/>
</dbReference>
<dbReference type="GO" id="GO:0016832">
    <property type="term" value="F:aldehyde-lyase activity"/>
    <property type="evidence" value="ECO:0007669"/>
    <property type="project" value="TreeGrafter"/>
</dbReference>
<organism evidence="3 4">
    <name type="scientific">Clostridium thailandense</name>
    <dbReference type="NCBI Taxonomy" id="2794346"/>
    <lineage>
        <taxon>Bacteria</taxon>
        <taxon>Bacillati</taxon>
        <taxon>Bacillota</taxon>
        <taxon>Clostridia</taxon>
        <taxon>Eubacteriales</taxon>
        <taxon>Clostridiaceae</taxon>
        <taxon>Clostridium</taxon>
    </lineage>
</organism>